<reference evidence="1" key="1">
    <citation type="submission" date="2022-02" db="EMBL/GenBank/DDBJ databases">
        <title>Plant Genome Project.</title>
        <authorList>
            <person name="Zhang R.-G."/>
        </authorList>
    </citation>
    <scope>NUCLEOTIDE SEQUENCE</scope>
    <source>
        <strain evidence="1">AT1</strain>
    </source>
</reference>
<name>A0ACC0MV96_RHOML</name>
<protein>
    <submittedName>
        <fullName evidence="1">Uncharacterized protein</fullName>
    </submittedName>
</protein>
<evidence type="ECO:0000313" key="2">
    <source>
        <dbReference type="Proteomes" id="UP001062846"/>
    </source>
</evidence>
<gene>
    <name evidence="1" type="ORF">RHMOL_Rhmol08G0279600</name>
</gene>
<organism evidence="1 2">
    <name type="scientific">Rhododendron molle</name>
    <name type="common">Chinese azalea</name>
    <name type="synonym">Azalea mollis</name>
    <dbReference type="NCBI Taxonomy" id="49168"/>
    <lineage>
        <taxon>Eukaryota</taxon>
        <taxon>Viridiplantae</taxon>
        <taxon>Streptophyta</taxon>
        <taxon>Embryophyta</taxon>
        <taxon>Tracheophyta</taxon>
        <taxon>Spermatophyta</taxon>
        <taxon>Magnoliopsida</taxon>
        <taxon>eudicotyledons</taxon>
        <taxon>Gunneridae</taxon>
        <taxon>Pentapetalae</taxon>
        <taxon>asterids</taxon>
        <taxon>Ericales</taxon>
        <taxon>Ericaceae</taxon>
        <taxon>Ericoideae</taxon>
        <taxon>Rhodoreae</taxon>
        <taxon>Rhododendron</taxon>
    </lineage>
</organism>
<evidence type="ECO:0000313" key="1">
    <source>
        <dbReference type="EMBL" id="KAI8544228.1"/>
    </source>
</evidence>
<keyword evidence="2" id="KW-1185">Reference proteome</keyword>
<comment type="caution">
    <text evidence="1">The sequence shown here is derived from an EMBL/GenBank/DDBJ whole genome shotgun (WGS) entry which is preliminary data.</text>
</comment>
<proteinExistence type="predicted"/>
<dbReference type="Proteomes" id="UP001062846">
    <property type="component" value="Chromosome 8"/>
</dbReference>
<accession>A0ACC0MV96</accession>
<sequence>MRQILSRREPSISFQELYERRSENSTIEASNKGSRSAFGDIRESLRLLRMNNPTNSNNNTTIETNVRRSENSAIQASNKGSRAGPSFEAIRESLHQLKINKSNSSTIQASNKGSGGGPSFNAICESLHQLKINQSNSNNNHQINNNRGYSYEVLGKKLRMLRPPEGKRGGDWFSLGELNERLMKLKKVEE</sequence>
<dbReference type="EMBL" id="CM046395">
    <property type="protein sequence ID" value="KAI8544228.1"/>
    <property type="molecule type" value="Genomic_DNA"/>
</dbReference>